<organism evidence="8 9">
    <name type="scientific">Candidatus Termititenax persephonae</name>
    <dbReference type="NCBI Taxonomy" id="2218525"/>
    <lineage>
        <taxon>Bacteria</taxon>
        <taxon>Bacillati</taxon>
        <taxon>Candidatus Margulisiibacteriota</taxon>
        <taxon>Candidatus Termititenacia</taxon>
        <taxon>Candidatus Termititenacales</taxon>
        <taxon>Candidatus Termititenacaceae</taxon>
        <taxon>Candidatus Termititenax</taxon>
    </lineage>
</organism>
<evidence type="ECO:0000313" key="9">
    <source>
        <dbReference type="Proteomes" id="UP000275925"/>
    </source>
</evidence>
<keyword evidence="3 6" id="KW-0547">Nucleotide-binding</keyword>
<name>A0A388TGH1_9BACT</name>
<dbReference type="GO" id="GO:0032267">
    <property type="term" value="F:tRNA(Ile)-lysidine synthase activity"/>
    <property type="evidence" value="ECO:0007669"/>
    <property type="project" value="UniProtKB-EC"/>
</dbReference>
<comment type="catalytic activity">
    <reaction evidence="5 6">
        <text>cytidine(34) in tRNA(Ile2) + L-lysine + ATP = lysidine(34) in tRNA(Ile2) + AMP + diphosphate + H(+)</text>
        <dbReference type="Rhea" id="RHEA:43744"/>
        <dbReference type="Rhea" id="RHEA-COMP:10625"/>
        <dbReference type="Rhea" id="RHEA-COMP:10670"/>
        <dbReference type="ChEBI" id="CHEBI:15378"/>
        <dbReference type="ChEBI" id="CHEBI:30616"/>
        <dbReference type="ChEBI" id="CHEBI:32551"/>
        <dbReference type="ChEBI" id="CHEBI:33019"/>
        <dbReference type="ChEBI" id="CHEBI:82748"/>
        <dbReference type="ChEBI" id="CHEBI:83665"/>
        <dbReference type="ChEBI" id="CHEBI:456215"/>
        <dbReference type="EC" id="6.3.4.19"/>
    </reaction>
</comment>
<evidence type="ECO:0000256" key="1">
    <source>
        <dbReference type="ARBA" id="ARBA00022598"/>
    </source>
</evidence>
<dbReference type="HAMAP" id="MF_01161">
    <property type="entry name" value="tRNA_Ile_lys_synt"/>
    <property type="match status" value="1"/>
</dbReference>
<dbReference type="GO" id="GO:0005524">
    <property type="term" value="F:ATP binding"/>
    <property type="evidence" value="ECO:0007669"/>
    <property type="project" value="UniProtKB-UniRule"/>
</dbReference>
<comment type="subcellular location">
    <subcellularLocation>
        <location evidence="6">Cytoplasm</location>
    </subcellularLocation>
</comment>
<comment type="caution">
    <text evidence="8">The sequence shown here is derived from an EMBL/GenBank/DDBJ whole genome shotgun (WGS) entry which is preliminary data.</text>
</comment>
<keyword evidence="1 6" id="KW-0436">Ligase</keyword>
<keyword evidence="2 6" id="KW-0819">tRNA processing</keyword>
<dbReference type="PANTHER" id="PTHR43033:SF1">
    <property type="entry name" value="TRNA(ILE)-LYSIDINE SYNTHASE-RELATED"/>
    <property type="match status" value="1"/>
</dbReference>
<dbReference type="NCBIfam" id="TIGR02432">
    <property type="entry name" value="lysidine_TilS_N"/>
    <property type="match status" value="1"/>
</dbReference>
<dbReference type="InterPro" id="IPR012795">
    <property type="entry name" value="tRNA_Ile_lys_synt_N"/>
</dbReference>
<feature type="domain" description="tRNA(Ile)-lysidine/2-thiocytidine synthase N-terminal" evidence="7">
    <location>
        <begin position="15"/>
        <end position="198"/>
    </location>
</feature>
<comment type="similarity">
    <text evidence="6">Belongs to the tRNA(Ile)-lysidine synthase family.</text>
</comment>
<dbReference type="GO" id="GO:0005737">
    <property type="term" value="C:cytoplasm"/>
    <property type="evidence" value="ECO:0007669"/>
    <property type="project" value="UniProtKB-SubCell"/>
</dbReference>
<evidence type="ECO:0000256" key="6">
    <source>
        <dbReference type="HAMAP-Rule" id="MF_01161"/>
    </source>
</evidence>
<evidence type="ECO:0000256" key="4">
    <source>
        <dbReference type="ARBA" id="ARBA00022840"/>
    </source>
</evidence>
<dbReference type="EMBL" id="BGZO01000018">
    <property type="protein sequence ID" value="GBR76202.1"/>
    <property type="molecule type" value="Genomic_DNA"/>
</dbReference>
<evidence type="ECO:0000259" key="7">
    <source>
        <dbReference type="Pfam" id="PF01171"/>
    </source>
</evidence>
<reference evidence="8 9" key="1">
    <citation type="journal article" date="2019" name="ISME J.">
        <title>Genome analyses of uncultured TG2/ZB3 bacteria in 'Margulisbacteria' specifically attached to ectosymbiotic spirochetes of protists in the termite gut.</title>
        <authorList>
            <person name="Utami Y.D."/>
            <person name="Kuwahara H."/>
            <person name="Igai K."/>
            <person name="Murakami T."/>
            <person name="Sugaya K."/>
            <person name="Morikawa T."/>
            <person name="Nagura Y."/>
            <person name="Yuki M."/>
            <person name="Deevong P."/>
            <person name="Inoue T."/>
            <person name="Kihara K."/>
            <person name="Lo N."/>
            <person name="Yamada A."/>
            <person name="Ohkuma M."/>
            <person name="Hongoh Y."/>
        </authorList>
    </citation>
    <scope>NUCLEOTIDE SEQUENCE [LARGE SCALE GENOMIC DNA]</scope>
    <source>
        <strain evidence="8">NkOx7-02</strain>
    </source>
</reference>
<keyword evidence="6" id="KW-0963">Cytoplasm</keyword>
<evidence type="ECO:0000256" key="5">
    <source>
        <dbReference type="ARBA" id="ARBA00048539"/>
    </source>
</evidence>
<dbReference type="InterPro" id="IPR012094">
    <property type="entry name" value="tRNA_Ile_lys_synt"/>
</dbReference>
<keyword evidence="9" id="KW-1185">Reference proteome</keyword>
<comment type="domain">
    <text evidence="6">The N-terminal region contains the highly conserved SGGXDS motif, predicted to be a P-loop motif involved in ATP binding.</text>
</comment>
<dbReference type="Gene3D" id="3.40.50.620">
    <property type="entry name" value="HUPs"/>
    <property type="match status" value="1"/>
</dbReference>
<dbReference type="SUPFAM" id="SSF52402">
    <property type="entry name" value="Adenine nucleotide alpha hydrolases-like"/>
    <property type="match status" value="1"/>
</dbReference>
<evidence type="ECO:0000256" key="3">
    <source>
        <dbReference type="ARBA" id="ARBA00022741"/>
    </source>
</evidence>
<feature type="binding site" evidence="6">
    <location>
        <begin position="21"/>
        <end position="26"/>
    </location>
    <ligand>
        <name>ATP</name>
        <dbReference type="ChEBI" id="CHEBI:30616"/>
    </ligand>
</feature>
<dbReference type="AlphaFoldDB" id="A0A388TGH1"/>
<dbReference type="CDD" id="cd01992">
    <property type="entry name" value="TilS_N"/>
    <property type="match status" value="1"/>
</dbReference>
<gene>
    <name evidence="6 8" type="primary">tilS</name>
    <name evidence="8" type="ORF">NO2_0794</name>
</gene>
<accession>A0A388TGH1</accession>
<evidence type="ECO:0000313" key="8">
    <source>
        <dbReference type="EMBL" id="GBR76202.1"/>
    </source>
</evidence>
<evidence type="ECO:0000256" key="2">
    <source>
        <dbReference type="ARBA" id="ARBA00022694"/>
    </source>
</evidence>
<dbReference type="Proteomes" id="UP000275925">
    <property type="component" value="Unassembled WGS sequence"/>
</dbReference>
<comment type="function">
    <text evidence="6">Ligates lysine onto the cytidine present at position 34 of the AUA codon-specific tRNA(Ile) that contains the anticodon CAU, in an ATP-dependent manner. Cytidine is converted to lysidine, thus changing the amino acid specificity of the tRNA from methionine to isoleucine.</text>
</comment>
<dbReference type="Gene3D" id="1.20.59.20">
    <property type="match status" value="1"/>
</dbReference>
<dbReference type="SUPFAM" id="SSF82829">
    <property type="entry name" value="MesJ substrate recognition domain-like"/>
    <property type="match status" value="1"/>
</dbReference>
<sequence length="311" mass="34300">MALAFKQSLFSATDKVLAAVSGGLDSVVMLDLLVELKKIKGFALSVAHLNHQIRGRTAGRDADWAESLAAKYGLPFHLGVKNVPALAAQFGWSLEDAGRRARYEFFLQEAGRHSYNTLALAHHADDQAETMLLRLLRGAAARGLSGIAEERTEQGVRIVRPLLAAAKLDILNYATEKKLVYHEDETNTDTAYTRNKLRWEILPLLKAINPNYQEGLRRTAEILRGDDEYLAVQARRVYAEVILAEDAGRIRLDAVALQNTPRAIARRVVRLAVEKLCGALDDISLSFVENFLDNGLTTLGVDGTGRLLVSK</sequence>
<dbReference type="GO" id="GO:0006400">
    <property type="term" value="P:tRNA modification"/>
    <property type="evidence" value="ECO:0007669"/>
    <property type="project" value="UniProtKB-UniRule"/>
</dbReference>
<dbReference type="InterPro" id="IPR014729">
    <property type="entry name" value="Rossmann-like_a/b/a_fold"/>
</dbReference>
<dbReference type="EC" id="6.3.4.19" evidence="6"/>
<protein>
    <recommendedName>
        <fullName evidence="6">tRNA(Ile)-lysidine synthase</fullName>
        <ecNumber evidence="6">6.3.4.19</ecNumber>
    </recommendedName>
    <alternativeName>
        <fullName evidence="6">tRNA(Ile)-2-lysyl-cytidine synthase</fullName>
    </alternativeName>
    <alternativeName>
        <fullName evidence="6">tRNA(Ile)-lysidine synthetase</fullName>
    </alternativeName>
</protein>
<dbReference type="PANTHER" id="PTHR43033">
    <property type="entry name" value="TRNA(ILE)-LYSIDINE SYNTHASE-RELATED"/>
    <property type="match status" value="1"/>
</dbReference>
<dbReference type="Pfam" id="PF01171">
    <property type="entry name" value="ATP_bind_3"/>
    <property type="match status" value="1"/>
</dbReference>
<dbReference type="InterPro" id="IPR011063">
    <property type="entry name" value="TilS/TtcA_N"/>
</dbReference>
<proteinExistence type="inferred from homology"/>
<keyword evidence="4 6" id="KW-0067">ATP-binding</keyword>